<dbReference type="InterPro" id="IPR058792">
    <property type="entry name" value="Beta-barrel_RND_2"/>
</dbReference>
<dbReference type="STRING" id="1420851.AU255_16565"/>
<dbReference type="InterPro" id="IPR006143">
    <property type="entry name" value="RND_pump_MFP"/>
</dbReference>
<dbReference type="Gene3D" id="1.10.287.470">
    <property type="entry name" value="Helix hairpin bin"/>
    <property type="match status" value="1"/>
</dbReference>
<accession>A0A1V8M2M1</accession>
<evidence type="ECO:0000313" key="5">
    <source>
        <dbReference type="Proteomes" id="UP000191980"/>
    </source>
</evidence>
<comment type="similarity">
    <text evidence="1">Belongs to the membrane fusion protein (MFP) (TC 8.A.1) family.</text>
</comment>
<dbReference type="PANTHER" id="PTHR30469">
    <property type="entry name" value="MULTIDRUG RESISTANCE PROTEIN MDTA"/>
    <property type="match status" value="1"/>
</dbReference>
<dbReference type="Proteomes" id="UP000191980">
    <property type="component" value="Unassembled WGS sequence"/>
</dbReference>
<evidence type="ECO:0000313" key="4">
    <source>
        <dbReference type="EMBL" id="OQK15804.1"/>
    </source>
</evidence>
<dbReference type="Gene3D" id="2.40.30.170">
    <property type="match status" value="1"/>
</dbReference>
<protein>
    <submittedName>
        <fullName evidence="4">Uncharacterized protein</fullName>
    </submittedName>
</protein>
<dbReference type="GO" id="GO:0015562">
    <property type="term" value="F:efflux transmembrane transporter activity"/>
    <property type="evidence" value="ECO:0007669"/>
    <property type="project" value="TreeGrafter"/>
</dbReference>
<gene>
    <name evidence="4" type="ORF">AU255_16565</name>
</gene>
<evidence type="ECO:0000259" key="2">
    <source>
        <dbReference type="Pfam" id="PF25954"/>
    </source>
</evidence>
<keyword evidence="5" id="KW-1185">Reference proteome</keyword>
<dbReference type="NCBIfam" id="TIGR01730">
    <property type="entry name" value="RND_mfp"/>
    <property type="match status" value="1"/>
</dbReference>
<evidence type="ECO:0000259" key="3">
    <source>
        <dbReference type="Pfam" id="PF25975"/>
    </source>
</evidence>
<dbReference type="GO" id="GO:1990281">
    <property type="term" value="C:efflux pump complex"/>
    <property type="evidence" value="ECO:0007669"/>
    <property type="project" value="TreeGrafter"/>
</dbReference>
<organism evidence="4 5">
    <name type="scientific">Methyloprofundus sedimenti</name>
    <dbReference type="NCBI Taxonomy" id="1420851"/>
    <lineage>
        <taxon>Bacteria</taxon>
        <taxon>Pseudomonadati</taxon>
        <taxon>Pseudomonadota</taxon>
        <taxon>Gammaproteobacteria</taxon>
        <taxon>Methylococcales</taxon>
        <taxon>Methylococcaceae</taxon>
        <taxon>Methyloprofundus</taxon>
    </lineage>
</organism>
<evidence type="ECO:0000256" key="1">
    <source>
        <dbReference type="ARBA" id="ARBA00009477"/>
    </source>
</evidence>
<feature type="domain" description="CusB-like beta-barrel" evidence="2">
    <location>
        <begin position="218"/>
        <end position="283"/>
    </location>
</feature>
<dbReference type="SUPFAM" id="SSF111369">
    <property type="entry name" value="HlyD-like secretion proteins"/>
    <property type="match status" value="1"/>
</dbReference>
<dbReference type="Gene3D" id="2.40.50.100">
    <property type="match status" value="1"/>
</dbReference>
<comment type="caution">
    <text evidence="4">The sequence shown here is derived from an EMBL/GenBank/DDBJ whole genome shotgun (WGS) entry which is preliminary data.</text>
</comment>
<dbReference type="AlphaFoldDB" id="A0A1V8M2M1"/>
<dbReference type="RefSeq" id="WP_080524032.1">
    <property type="nucleotide sequence ID" value="NZ_LPUF01000003.1"/>
</dbReference>
<dbReference type="Pfam" id="PF25954">
    <property type="entry name" value="Beta-barrel_RND_2"/>
    <property type="match status" value="1"/>
</dbReference>
<feature type="domain" description="CzcB-like C-terminal circularly permuted SH3-like" evidence="3">
    <location>
        <begin position="296"/>
        <end position="348"/>
    </location>
</feature>
<dbReference type="Pfam" id="PF25975">
    <property type="entry name" value="CzcB_C"/>
    <property type="match status" value="1"/>
</dbReference>
<reference evidence="4 5" key="1">
    <citation type="submission" date="2015-12" db="EMBL/GenBank/DDBJ databases">
        <authorList>
            <person name="Shamseldin A."/>
            <person name="Moawad H."/>
            <person name="Abd El-Rahim W.M."/>
            <person name="Sadowsky M.J."/>
        </authorList>
    </citation>
    <scope>NUCLEOTIDE SEQUENCE [LARGE SCALE GENOMIC DNA]</scope>
    <source>
        <strain evidence="4 5">WF1</strain>
    </source>
</reference>
<dbReference type="InterPro" id="IPR058649">
    <property type="entry name" value="CzcB_C"/>
</dbReference>
<name>A0A1V8M2M1_9GAMM</name>
<dbReference type="OrthoDB" id="5730196at2"/>
<sequence length="349" mass="37736">MKKFIYLSLTVIGLILILLYMLGIIGAEKITPGTTPVSANTLNNNTKTAVVQKQLLDDSFSWPGTVKSRSEINISPRITARILDIKVNAGDKVSKGEVIATLDPEAQRSHERSAQAALSAARANAKRTAADAQRIKSLYSKEAATKEMYDNTIAQYQIAQAQVEAAASALKETSIGLADTILKAPFDGIIIQRLKQPGDMGLAGAPIVAMHNSAALRLEAAVPTSCARHIKLGDQVPVRIETVDQQFTAEIDEIVPEVDPQTRTILIKAALPLDAPLQPGLFGWLDQVCDQHQGLLVPITAVRKIGQLEVVKVVIDKQLQTRQVRIGKHYGHDVEIQSGLNPGETVVVQ</sequence>
<dbReference type="EMBL" id="LPUF01000003">
    <property type="protein sequence ID" value="OQK15804.1"/>
    <property type="molecule type" value="Genomic_DNA"/>
</dbReference>
<proteinExistence type="inferred from homology"/>
<dbReference type="PANTHER" id="PTHR30469:SF15">
    <property type="entry name" value="HLYD FAMILY OF SECRETION PROTEINS"/>
    <property type="match status" value="1"/>
</dbReference>
<dbReference type="Gene3D" id="2.40.420.20">
    <property type="match status" value="1"/>
</dbReference>